<keyword evidence="1" id="KW-0812">Transmembrane</keyword>
<dbReference type="EMBL" id="JAGWCR010000002">
    <property type="protein sequence ID" value="MBS3648130.1"/>
    <property type="molecule type" value="Genomic_DNA"/>
</dbReference>
<protein>
    <submittedName>
        <fullName evidence="2">Uncharacterized protein</fullName>
    </submittedName>
</protein>
<dbReference type="AlphaFoldDB" id="A0A942DZS0"/>
<name>A0A942DZS0_9HYPH</name>
<comment type="caution">
    <text evidence="2">The sequence shown here is derived from an EMBL/GenBank/DDBJ whole genome shotgun (WGS) entry which is preliminary data.</text>
</comment>
<dbReference type="Proteomes" id="UP000680348">
    <property type="component" value="Unassembled WGS sequence"/>
</dbReference>
<proteinExistence type="predicted"/>
<sequence length="55" mass="5785">MKSDFAAGILRVLVYAQVLLCFAGAATVFIRDRDEPQSVAIGTSVPSSSEAGVRL</sequence>
<evidence type="ECO:0000256" key="1">
    <source>
        <dbReference type="SAM" id="Phobius"/>
    </source>
</evidence>
<keyword evidence="1" id="KW-0472">Membrane</keyword>
<evidence type="ECO:0000313" key="2">
    <source>
        <dbReference type="EMBL" id="MBS3648130.1"/>
    </source>
</evidence>
<reference evidence="2" key="1">
    <citation type="submission" date="2021-04" db="EMBL/GenBank/DDBJ databases">
        <title>Pseudaminobacter soli sp. nov., isolated from paddy soil contaminated by heavy metals.</title>
        <authorList>
            <person name="Zhang K."/>
        </authorList>
    </citation>
    <scope>NUCLEOTIDE SEQUENCE</scope>
    <source>
        <strain evidence="2">19-2017</strain>
    </source>
</reference>
<accession>A0A942DZS0</accession>
<keyword evidence="3" id="KW-1185">Reference proteome</keyword>
<dbReference type="RefSeq" id="WP_188253675.1">
    <property type="nucleotide sequence ID" value="NZ_JABVCF010000002.1"/>
</dbReference>
<keyword evidence="1" id="KW-1133">Transmembrane helix</keyword>
<feature type="transmembrane region" description="Helical" evidence="1">
    <location>
        <begin position="12"/>
        <end position="30"/>
    </location>
</feature>
<organism evidence="2 3">
    <name type="scientific">Pseudaminobacter soli</name>
    <name type="common">ex Zhang et al. 2022</name>
    <dbReference type="NCBI Taxonomy" id="2831468"/>
    <lineage>
        <taxon>Bacteria</taxon>
        <taxon>Pseudomonadati</taxon>
        <taxon>Pseudomonadota</taxon>
        <taxon>Alphaproteobacteria</taxon>
        <taxon>Hyphomicrobiales</taxon>
        <taxon>Phyllobacteriaceae</taxon>
        <taxon>Pseudaminobacter</taxon>
    </lineage>
</organism>
<gene>
    <name evidence="2" type="ORF">KEU06_05745</name>
</gene>
<evidence type="ECO:0000313" key="3">
    <source>
        <dbReference type="Proteomes" id="UP000680348"/>
    </source>
</evidence>